<sequence length="153" mass="16770">MELASSCGNKRLVEQLRRAQRDVRTPGSRRARQGPELRTRRDGEMSLQAAPPRDCQCPDAVLADYTSAEPSGTSGSAVAGAARQGSRREYLADALSLQRTGSDWEPEWSPFSSQTDAALLRADPARKIARAMRVGRHLFPANVIKRSSKLSAY</sequence>
<accession>A0A834AZ10</accession>
<feature type="compositionally biased region" description="Basic and acidic residues" evidence="1">
    <location>
        <begin position="33"/>
        <end position="44"/>
    </location>
</feature>
<dbReference type="Proteomes" id="UP000664940">
    <property type="component" value="Unassembled WGS sequence"/>
</dbReference>
<evidence type="ECO:0000313" key="3">
    <source>
        <dbReference type="Proteomes" id="UP000664940"/>
    </source>
</evidence>
<gene>
    <name evidence="2" type="ORF">HJG60_010246</name>
</gene>
<feature type="compositionally biased region" description="Low complexity" evidence="1">
    <location>
        <begin position="71"/>
        <end position="82"/>
    </location>
</feature>
<evidence type="ECO:0000256" key="1">
    <source>
        <dbReference type="SAM" id="MobiDB-lite"/>
    </source>
</evidence>
<evidence type="ECO:0000313" key="2">
    <source>
        <dbReference type="EMBL" id="KAF6119863.1"/>
    </source>
</evidence>
<comment type="caution">
    <text evidence="2">The sequence shown here is derived from an EMBL/GenBank/DDBJ whole genome shotgun (WGS) entry which is preliminary data.</text>
</comment>
<reference evidence="2 3" key="1">
    <citation type="journal article" date="2020" name="Nature">
        <title>Six reference-quality genomes reveal evolution of bat adaptations.</title>
        <authorList>
            <person name="Jebb D."/>
            <person name="Huang Z."/>
            <person name="Pippel M."/>
            <person name="Hughes G.M."/>
            <person name="Lavrichenko K."/>
            <person name="Devanna P."/>
            <person name="Winkler S."/>
            <person name="Jermiin L.S."/>
            <person name="Skirmuntt E.C."/>
            <person name="Katzourakis A."/>
            <person name="Burkitt-Gray L."/>
            <person name="Ray D.A."/>
            <person name="Sullivan K.A.M."/>
            <person name="Roscito J.G."/>
            <person name="Kirilenko B.M."/>
            <person name="Davalos L.M."/>
            <person name="Corthals A.P."/>
            <person name="Power M.L."/>
            <person name="Jones G."/>
            <person name="Ransome R.D."/>
            <person name="Dechmann D.K.N."/>
            <person name="Locatelli A.G."/>
            <person name="Puechmaille S.J."/>
            <person name="Fedrigo O."/>
            <person name="Jarvis E.D."/>
            <person name="Hiller M."/>
            <person name="Vernes S.C."/>
            <person name="Myers E.W."/>
            <person name="Teeling E.C."/>
        </authorList>
    </citation>
    <scope>NUCLEOTIDE SEQUENCE [LARGE SCALE GENOMIC DNA]</scope>
    <source>
        <strain evidence="2">Bat1K_MPI-CBG_1</strain>
    </source>
</reference>
<protein>
    <submittedName>
        <fullName evidence="2">Uncharacterized protein</fullName>
    </submittedName>
</protein>
<dbReference type="EMBL" id="JABVXQ010000003">
    <property type="protein sequence ID" value="KAF6119863.1"/>
    <property type="molecule type" value="Genomic_DNA"/>
</dbReference>
<proteinExistence type="predicted"/>
<dbReference type="AlphaFoldDB" id="A0A834AZ10"/>
<name>A0A834AZ10_9CHIR</name>
<feature type="region of interest" description="Disordered" evidence="1">
    <location>
        <begin position="1"/>
        <end position="54"/>
    </location>
</feature>
<organism evidence="2 3">
    <name type="scientific">Phyllostomus discolor</name>
    <name type="common">pale spear-nosed bat</name>
    <dbReference type="NCBI Taxonomy" id="89673"/>
    <lineage>
        <taxon>Eukaryota</taxon>
        <taxon>Metazoa</taxon>
        <taxon>Chordata</taxon>
        <taxon>Craniata</taxon>
        <taxon>Vertebrata</taxon>
        <taxon>Euteleostomi</taxon>
        <taxon>Mammalia</taxon>
        <taxon>Eutheria</taxon>
        <taxon>Laurasiatheria</taxon>
        <taxon>Chiroptera</taxon>
        <taxon>Yangochiroptera</taxon>
        <taxon>Phyllostomidae</taxon>
        <taxon>Phyllostominae</taxon>
        <taxon>Phyllostomus</taxon>
    </lineage>
</organism>
<feature type="compositionally biased region" description="Basic and acidic residues" evidence="1">
    <location>
        <begin position="11"/>
        <end position="24"/>
    </location>
</feature>
<feature type="region of interest" description="Disordered" evidence="1">
    <location>
        <begin position="66"/>
        <end position="85"/>
    </location>
</feature>